<keyword evidence="3" id="KW-1185">Reference proteome</keyword>
<gene>
    <name evidence="2" type="ORF">HF325_003046</name>
</gene>
<evidence type="ECO:0000256" key="1">
    <source>
        <dbReference type="SAM" id="MobiDB-lite"/>
    </source>
</evidence>
<accession>A0A8H7L9S9</accession>
<protein>
    <submittedName>
        <fullName evidence="2">Uncharacterized protein</fullName>
    </submittedName>
</protein>
<dbReference type="OrthoDB" id="4026705at2759"/>
<organism evidence="2 3">
    <name type="scientific">Metschnikowia pulcherrima</name>
    <dbReference type="NCBI Taxonomy" id="27326"/>
    <lineage>
        <taxon>Eukaryota</taxon>
        <taxon>Fungi</taxon>
        <taxon>Dikarya</taxon>
        <taxon>Ascomycota</taxon>
        <taxon>Saccharomycotina</taxon>
        <taxon>Pichiomycetes</taxon>
        <taxon>Metschnikowiaceae</taxon>
        <taxon>Metschnikowia</taxon>
    </lineage>
</organism>
<dbReference type="AlphaFoldDB" id="A0A8H7L9S9"/>
<comment type="caution">
    <text evidence="2">The sequence shown here is derived from an EMBL/GenBank/DDBJ whole genome shotgun (WGS) entry which is preliminary data.</text>
</comment>
<proteinExistence type="predicted"/>
<evidence type="ECO:0000313" key="3">
    <source>
        <dbReference type="Proteomes" id="UP000649328"/>
    </source>
</evidence>
<reference evidence="2" key="1">
    <citation type="submission" date="2020-10" db="EMBL/GenBank/DDBJ databases">
        <title>The Whole-Genome Sequence of Metschnikowia persimmonesis, a Novel Endophytic Yeast Species Isolated from Medicinal Plant Diospyros kaki Thumb.</title>
        <authorList>
            <person name="Rahmat E."/>
            <person name="Kang Y."/>
        </authorList>
    </citation>
    <scope>NUCLEOTIDE SEQUENCE</scope>
    <source>
        <strain evidence="2">KIOM G15050</strain>
    </source>
</reference>
<dbReference type="EMBL" id="JACBPP010000004">
    <property type="protein sequence ID" value="KAF8002081.1"/>
    <property type="molecule type" value="Genomic_DNA"/>
</dbReference>
<dbReference type="Proteomes" id="UP000649328">
    <property type="component" value="Unassembled WGS sequence"/>
</dbReference>
<feature type="region of interest" description="Disordered" evidence="1">
    <location>
        <begin position="406"/>
        <end position="438"/>
    </location>
</feature>
<name>A0A8H7L9S9_9ASCO</name>
<sequence length="685" mass="77295">MENARDCQGVTPSDRGSREDIKRQVLYTNTHQRPPSGLFDIIYDQTPTKPRLISSDINSEQLKSPSYIEIEKAILAGHAFAGDNSPHSAPTVTMIDDTMLRRGGSVVSKDASLRHRNTVKRRNKMARRLPERFMALSSLVFSAETESKRAIKKSTKNKILSIFPVKRRTSYKYYPAPKIEAKLRFTSQRDVDSYFLLNKVTSLMKDILPSTMNVFEFRKLQRVNPVLETRPARFKISRDAQFTEVELELSPRSITRVDSPMAQFLESLNRQITVPNINLKSLFVEDDPDFIKRKAYLKDVYTNYRRIAFAGKRSIPLKLETVLPNESDMLTVSERESLNVQILLEVLLRRTLAAKIKFRLDQSGHGGSVNSIPYSTSSVLSSSSLSEHSDGLKVNRSKLIRFHSNPRREHVSAVSPDWSKLDSDDEQDSSVSEHLPSPQITFASNGFEYIPSNLNYPTRNNGELGQMAAYGIRQDHTKNRGLTYASEKTPSNKSMHDAFEQKLTKYDAFSSSSKYSSQKLSRTDSMSEFPNGLEQSFLASDDQSLGNVDPVLLRPLNRSSETLSTTSHIDFGPRDNSYIQQPVDAENSWSYSLFTSGSERCHRMSGSTVNTSVSREIYVVDDNQEIIHADVSEAVSPIIVLEFSSLRSLTSGGEKTETPETVTMGIVRDELDTRSQVLRSHVIQV</sequence>
<feature type="region of interest" description="Disordered" evidence="1">
    <location>
        <begin position="1"/>
        <end position="21"/>
    </location>
</feature>
<evidence type="ECO:0000313" key="2">
    <source>
        <dbReference type="EMBL" id="KAF8002081.1"/>
    </source>
</evidence>